<evidence type="ECO:0000256" key="1">
    <source>
        <dbReference type="SAM" id="MobiDB-lite"/>
    </source>
</evidence>
<feature type="chain" id="PRO_5032532375" evidence="2">
    <location>
        <begin position="26"/>
        <end position="572"/>
    </location>
</feature>
<dbReference type="EMBL" id="CAJNNW010035887">
    <property type="protein sequence ID" value="CAE8730699.1"/>
    <property type="molecule type" value="Genomic_DNA"/>
</dbReference>
<gene>
    <name evidence="3" type="ORF">PGLA2088_LOCUS45812</name>
</gene>
<feature type="compositionally biased region" description="Low complexity" evidence="1">
    <location>
        <begin position="74"/>
        <end position="87"/>
    </location>
</feature>
<name>A0A813LFY1_POLGL</name>
<feature type="signal peptide" evidence="2">
    <location>
        <begin position="1"/>
        <end position="25"/>
    </location>
</feature>
<organism evidence="3 4">
    <name type="scientific">Polarella glacialis</name>
    <name type="common">Dinoflagellate</name>
    <dbReference type="NCBI Taxonomy" id="89957"/>
    <lineage>
        <taxon>Eukaryota</taxon>
        <taxon>Sar</taxon>
        <taxon>Alveolata</taxon>
        <taxon>Dinophyceae</taxon>
        <taxon>Suessiales</taxon>
        <taxon>Suessiaceae</taxon>
        <taxon>Polarella</taxon>
    </lineage>
</organism>
<keyword evidence="2" id="KW-0732">Signal</keyword>
<proteinExistence type="predicted"/>
<accession>A0A813LFY1</accession>
<feature type="compositionally biased region" description="Polar residues" evidence="1">
    <location>
        <begin position="44"/>
        <end position="59"/>
    </location>
</feature>
<comment type="caution">
    <text evidence="3">The sequence shown here is derived from an EMBL/GenBank/DDBJ whole genome shotgun (WGS) entry which is preliminary data.</text>
</comment>
<reference evidence="3" key="1">
    <citation type="submission" date="2021-02" db="EMBL/GenBank/DDBJ databases">
        <authorList>
            <person name="Dougan E. K."/>
            <person name="Rhodes N."/>
            <person name="Thang M."/>
            <person name="Chan C."/>
        </authorList>
    </citation>
    <scope>NUCLEOTIDE SEQUENCE</scope>
</reference>
<sequence>MAAHKMVAFALSALLFLVGLGSASAQTSINVTTSIAETSTSTAGKNTSTAAPTKSTEAPTTSTNSSSGRRRRSNLATTTSAAATTSSSVTPDEVCMTDLMAMSVACHLPMGNSSGDNQSQSPMMNRSDIIGYMCDNATCKAALATAGKSCSGTQEGDSLQNMTVWCSPCARAWLAAGEVCGNFGPEIEKYVMSTGNRLPPVPNSTQLQPLCANMNCKAQGEILKSTCTSEDVVPETSNVLGVVSRMYTLYGMCPEIGNDDGDNCSIAIRDMILTCNISSDHRGDATQYYCDNPSCNSKLIMAMKTCSGDGRGEDLQRQLGWCTPCARAFSSGGQACGNFSKEVESYIMPPPNHNGSHSAPAMPSLAQLQTFCAATQCKAVVDDIKKVCSPEDIVPGTPDIQGVLARVTELFDMCSGAETVQCNSAMKDMSLTCNVSNDQQVDYTKMYCDNAPCNSKLTAAVEACNGTRSGTQLVTIAGLCTPCGKAWSAGGQACGNFSKEVNNYIMPSPNSNIAPAVPTAAQLVSLCASTQCKAAVAGVQSSCTAADVLPGQPIFSRWSRESPVSSACAQAT</sequence>
<evidence type="ECO:0000256" key="2">
    <source>
        <dbReference type="SAM" id="SignalP"/>
    </source>
</evidence>
<dbReference type="AlphaFoldDB" id="A0A813LFY1"/>
<protein>
    <submittedName>
        <fullName evidence="3">Uncharacterized protein</fullName>
    </submittedName>
</protein>
<evidence type="ECO:0000313" key="3">
    <source>
        <dbReference type="EMBL" id="CAE8730699.1"/>
    </source>
</evidence>
<feature type="region of interest" description="Disordered" evidence="1">
    <location>
        <begin position="36"/>
        <end position="87"/>
    </location>
</feature>
<evidence type="ECO:0000313" key="4">
    <source>
        <dbReference type="Proteomes" id="UP000626109"/>
    </source>
</evidence>
<dbReference type="Proteomes" id="UP000626109">
    <property type="component" value="Unassembled WGS sequence"/>
</dbReference>